<evidence type="ECO:0000256" key="1">
    <source>
        <dbReference type="SAM" id="MobiDB-lite"/>
    </source>
</evidence>
<keyword evidence="2" id="KW-0472">Membrane</keyword>
<dbReference type="OrthoDB" id="3242741at2"/>
<evidence type="ECO:0000313" key="4">
    <source>
        <dbReference type="Proteomes" id="UP000029082"/>
    </source>
</evidence>
<evidence type="ECO:0000313" key="3">
    <source>
        <dbReference type="EMBL" id="KFI76875.1"/>
    </source>
</evidence>
<accession>A0A087C0S5</accession>
<dbReference type="GeneID" id="93094326"/>
<name>A0A087C0S5_9BIFI</name>
<dbReference type="EMBL" id="JGZE01000011">
    <property type="protein sequence ID" value="KFI76875.1"/>
    <property type="molecule type" value="Genomic_DNA"/>
</dbReference>
<keyword evidence="2" id="KW-1133">Transmembrane helix</keyword>
<keyword evidence="2" id="KW-0812">Transmembrane</keyword>
<dbReference type="RefSeq" id="WP_033512161.1">
    <property type="nucleotide sequence ID" value="NZ_JDUO01000003.1"/>
</dbReference>
<feature type="region of interest" description="Disordered" evidence="1">
    <location>
        <begin position="1"/>
        <end position="72"/>
    </location>
</feature>
<dbReference type="STRING" id="1437603.GCA_000771525_01206"/>
<dbReference type="Proteomes" id="UP000029082">
    <property type="component" value="Unassembled WGS sequence"/>
</dbReference>
<comment type="caution">
    <text evidence="3">The sequence shown here is derived from an EMBL/GenBank/DDBJ whole genome shotgun (WGS) entry which is preliminary data.</text>
</comment>
<feature type="transmembrane region" description="Helical" evidence="2">
    <location>
        <begin position="109"/>
        <end position="127"/>
    </location>
</feature>
<proteinExistence type="predicted"/>
<feature type="transmembrane region" description="Helical" evidence="2">
    <location>
        <begin position="84"/>
        <end position="103"/>
    </location>
</feature>
<evidence type="ECO:0000256" key="2">
    <source>
        <dbReference type="SAM" id="Phobius"/>
    </source>
</evidence>
<feature type="compositionally biased region" description="Basic and acidic residues" evidence="1">
    <location>
        <begin position="33"/>
        <end position="50"/>
    </location>
</feature>
<dbReference type="AlphaFoldDB" id="A0A087C0S5"/>
<protein>
    <submittedName>
        <fullName evidence="3">Membrane protein</fullName>
    </submittedName>
</protein>
<sequence length="145" mass="16234">MPNRAERRAQSKRSSTVGPPRYDTSRRSNVGLSDERALQERSRRLAEHRSATWTPVSSTQEERMEEASTPVARAGSSLRGVMRIISWTLIVLSMIAFLTVMWLSSHPAWLIILVSAVFVIGVLSLFLTAEDARFNTHVDEHGTAL</sequence>
<dbReference type="eggNOG" id="ENOG5032C84">
    <property type="taxonomic scope" value="Bacteria"/>
</dbReference>
<reference evidence="3 4" key="1">
    <citation type="submission" date="2014-03" db="EMBL/GenBank/DDBJ databases">
        <title>Genomics of Bifidobacteria.</title>
        <authorList>
            <person name="Ventura M."/>
            <person name="Milani C."/>
            <person name="Lugli G.A."/>
        </authorList>
    </citation>
    <scope>NUCLEOTIDE SEQUENCE [LARGE SCALE GENOMIC DNA]</scope>
    <source>
        <strain evidence="3 4">DSM 21395</strain>
    </source>
</reference>
<organism evidence="3 4">
    <name type="scientific">Bifidobacterium mongoliense DSM 21395</name>
    <dbReference type="NCBI Taxonomy" id="1437603"/>
    <lineage>
        <taxon>Bacteria</taxon>
        <taxon>Bacillati</taxon>
        <taxon>Actinomycetota</taxon>
        <taxon>Actinomycetes</taxon>
        <taxon>Bifidobacteriales</taxon>
        <taxon>Bifidobacteriaceae</taxon>
        <taxon>Bifidobacterium</taxon>
    </lineage>
</organism>
<keyword evidence="4" id="KW-1185">Reference proteome</keyword>
<gene>
    <name evidence="3" type="ORF">BMON_0782</name>
</gene>